<dbReference type="OrthoDB" id="6615890at2759"/>
<reference evidence="2 3" key="1">
    <citation type="journal article" date="2019" name="Sci. Rep.">
        <title>Orb-weaving spider Araneus ventricosus genome elucidates the spidroin gene catalogue.</title>
        <authorList>
            <person name="Kono N."/>
            <person name="Nakamura H."/>
            <person name="Ohtoshi R."/>
            <person name="Moran D.A.P."/>
            <person name="Shinohara A."/>
            <person name="Yoshida Y."/>
            <person name="Fujiwara M."/>
            <person name="Mori M."/>
            <person name="Tomita M."/>
            <person name="Arakawa K."/>
        </authorList>
    </citation>
    <scope>NUCLEOTIDE SEQUENCE [LARGE SCALE GENOMIC DNA]</scope>
</reference>
<sequence length="137" mass="16336">MNNSVYGEDHGEHPRNRVDDQLLNDEKKAQKRKEYGDKAELSSRIRIHLGLMRWKLRIFMRITTSPYGHITAILSDYPRDHFYSVSPIQRRFGCFKDELHSKRIFEFIASTENVFLSNLERGEKKTAKEYRLSLREM</sequence>
<comment type="caution">
    <text evidence="2">The sequence shown here is derived from an EMBL/GenBank/DDBJ whole genome shotgun (WGS) entry which is preliminary data.</text>
</comment>
<feature type="region of interest" description="Disordered" evidence="1">
    <location>
        <begin position="1"/>
        <end position="38"/>
    </location>
</feature>
<proteinExistence type="predicted"/>
<protein>
    <submittedName>
        <fullName evidence="2">Uncharacterized protein</fullName>
    </submittedName>
</protein>
<dbReference type="Proteomes" id="UP000499080">
    <property type="component" value="Unassembled WGS sequence"/>
</dbReference>
<dbReference type="EMBL" id="BGPR01001221">
    <property type="protein sequence ID" value="GBM48596.1"/>
    <property type="molecule type" value="Genomic_DNA"/>
</dbReference>
<name>A0A4Y2G751_ARAVE</name>
<evidence type="ECO:0000313" key="3">
    <source>
        <dbReference type="Proteomes" id="UP000499080"/>
    </source>
</evidence>
<evidence type="ECO:0000313" key="2">
    <source>
        <dbReference type="EMBL" id="GBM48596.1"/>
    </source>
</evidence>
<feature type="compositionally biased region" description="Basic and acidic residues" evidence="1">
    <location>
        <begin position="7"/>
        <end position="38"/>
    </location>
</feature>
<dbReference type="AlphaFoldDB" id="A0A4Y2G751"/>
<keyword evidence="3" id="KW-1185">Reference proteome</keyword>
<organism evidence="2 3">
    <name type="scientific">Araneus ventricosus</name>
    <name type="common">Orbweaver spider</name>
    <name type="synonym">Epeira ventricosa</name>
    <dbReference type="NCBI Taxonomy" id="182803"/>
    <lineage>
        <taxon>Eukaryota</taxon>
        <taxon>Metazoa</taxon>
        <taxon>Ecdysozoa</taxon>
        <taxon>Arthropoda</taxon>
        <taxon>Chelicerata</taxon>
        <taxon>Arachnida</taxon>
        <taxon>Araneae</taxon>
        <taxon>Araneomorphae</taxon>
        <taxon>Entelegynae</taxon>
        <taxon>Araneoidea</taxon>
        <taxon>Araneidae</taxon>
        <taxon>Araneus</taxon>
    </lineage>
</organism>
<accession>A0A4Y2G751</accession>
<gene>
    <name evidence="2" type="ORF">AVEN_158169_1</name>
</gene>
<evidence type="ECO:0000256" key="1">
    <source>
        <dbReference type="SAM" id="MobiDB-lite"/>
    </source>
</evidence>